<proteinExistence type="inferred from homology"/>
<evidence type="ECO:0008006" key="12">
    <source>
        <dbReference type="Google" id="ProtNLM"/>
    </source>
</evidence>
<evidence type="ECO:0000256" key="2">
    <source>
        <dbReference type="ARBA" id="ARBA00007353"/>
    </source>
</evidence>
<accession>A0A0G0NEZ1</accession>
<evidence type="ECO:0000256" key="6">
    <source>
        <dbReference type="ARBA" id="ARBA00022833"/>
    </source>
</evidence>
<protein>
    <recommendedName>
        <fullName evidence="12">Purine nucleoside phosphorylase</fullName>
    </recommendedName>
</protein>
<comment type="caution">
    <text evidence="10">The sequence shown here is derived from an EMBL/GenBank/DDBJ whole genome shotgun (WGS) entry which is preliminary data.</text>
</comment>
<dbReference type="PANTHER" id="PTHR30616:SF2">
    <property type="entry name" value="PURINE NUCLEOSIDE PHOSPHORYLASE LACC1"/>
    <property type="match status" value="1"/>
</dbReference>
<keyword evidence="5" id="KW-0378">Hydrolase</keyword>
<dbReference type="PANTHER" id="PTHR30616">
    <property type="entry name" value="UNCHARACTERIZED PROTEIN YFIH"/>
    <property type="match status" value="1"/>
</dbReference>
<dbReference type="GO" id="GO:0017061">
    <property type="term" value="F:S-methyl-5-thioadenosine phosphorylase activity"/>
    <property type="evidence" value="ECO:0007669"/>
    <property type="project" value="UniProtKB-EC"/>
</dbReference>
<dbReference type="InterPro" id="IPR003730">
    <property type="entry name" value="Cu_polyphenol_OxRdtase"/>
</dbReference>
<comment type="catalytic activity">
    <reaction evidence="8">
        <text>adenosine + phosphate = alpha-D-ribose 1-phosphate + adenine</text>
        <dbReference type="Rhea" id="RHEA:27642"/>
        <dbReference type="ChEBI" id="CHEBI:16335"/>
        <dbReference type="ChEBI" id="CHEBI:16708"/>
        <dbReference type="ChEBI" id="CHEBI:43474"/>
        <dbReference type="ChEBI" id="CHEBI:57720"/>
        <dbReference type="EC" id="2.4.2.1"/>
    </reaction>
    <physiologicalReaction direction="left-to-right" evidence="8">
        <dbReference type="Rhea" id="RHEA:27643"/>
    </physiologicalReaction>
</comment>
<organism evidence="10 11">
    <name type="scientific">Candidatus Woesebacteria bacterium GW2011_GWA1_39_21</name>
    <dbReference type="NCBI Taxonomy" id="1618550"/>
    <lineage>
        <taxon>Bacteria</taxon>
        <taxon>Candidatus Woeseibacteriota</taxon>
    </lineage>
</organism>
<dbReference type="Pfam" id="PF02578">
    <property type="entry name" value="Cu-oxidase_4"/>
    <property type="match status" value="1"/>
</dbReference>
<evidence type="ECO:0000256" key="1">
    <source>
        <dbReference type="ARBA" id="ARBA00000553"/>
    </source>
</evidence>
<keyword evidence="6" id="KW-0862">Zinc</keyword>
<dbReference type="GO" id="GO:0005507">
    <property type="term" value="F:copper ion binding"/>
    <property type="evidence" value="ECO:0007669"/>
    <property type="project" value="TreeGrafter"/>
</dbReference>
<comment type="catalytic activity">
    <reaction evidence="1">
        <text>inosine + phosphate = alpha-D-ribose 1-phosphate + hypoxanthine</text>
        <dbReference type="Rhea" id="RHEA:27646"/>
        <dbReference type="ChEBI" id="CHEBI:17368"/>
        <dbReference type="ChEBI" id="CHEBI:17596"/>
        <dbReference type="ChEBI" id="CHEBI:43474"/>
        <dbReference type="ChEBI" id="CHEBI:57720"/>
        <dbReference type="EC" id="2.4.2.1"/>
    </reaction>
    <physiologicalReaction direction="left-to-right" evidence="1">
        <dbReference type="Rhea" id="RHEA:27647"/>
    </physiologicalReaction>
</comment>
<dbReference type="Proteomes" id="UP000034246">
    <property type="component" value="Unassembled WGS sequence"/>
</dbReference>
<dbReference type="SUPFAM" id="SSF64438">
    <property type="entry name" value="CNF1/YfiH-like putative cysteine hydrolases"/>
    <property type="match status" value="1"/>
</dbReference>
<evidence type="ECO:0000256" key="3">
    <source>
        <dbReference type="ARBA" id="ARBA00022679"/>
    </source>
</evidence>
<comment type="catalytic activity">
    <reaction evidence="9">
        <text>S-methyl-5'-thioadenosine + phosphate = 5-(methylsulfanyl)-alpha-D-ribose 1-phosphate + adenine</text>
        <dbReference type="Rhea" id="RHEA:11852"/>
        <dbReference type="ChEBI" id="CHEBI:16708"/>
        <dbReference type="ChEBI" id="CHEBI:17509"/>
        <dbReference type="ChEBI" id="CHEBI:43474"/>
        <dbReference type="ChEBI" id="CHEBI:58533"/>
        <dbReference type="EC" id="2.4.2.28"/>
    </reaction>
    <physiologicalReaction direction="left-to-right" evidence="9">
        <dbReference type="Rhea" id="RHEA:11853"/>
    </physiologicalReaction>
</comment>
<keyword evidence="4" id="KW-0479">Metal-binding</keyword>
<keyword evidence="3" id="KW-0808">Transferase</keyword>
<gene>
    <name evidence="10" type="ORF">UT39_C0008G0024</name>
</gene>
<dbReference type="AlphaFoldDB" id="A0A0G0NEZ1"/>
<reference evidence="10 11" key="1">
    <citation type="journal article" date="2015" name="Nature">
        <title>rRNA introns, odd ribosomes, and small enigmatic genomes across a large radiation of phyla.</title>
        <authorList>
            <person name="Brown C.T."/>
            <person name="Hug L.A."/>
            <person name="Thomas B.C."/>
            <person name="Sharon I."/>
            <person name="Castelle C.J."/>
            <person name="Singh A."/>
            <person name="Wilkins M.J."/>
            <person name="Williams K.H."/>
            <person name="Banfield J.F."/>
        </authorList>
    </citation>
    <scope>NUCLEOTIDE SEQUENCE [LARGE SCALE GENOMIC DNA]</scope>
</reference>
<dbReference type="InterPro" id="IPR011324">
    <property type="entry name" value="Cytotoxic_necrot_fac-like_cat"/>
</dbReference>
<evidence type="ECO:0000256" key="4">
    <source>
        <dbReference type="ARBA" id="ARBA00022723"/>
    </source>
</evidence>
<dbReference type="CDD" id="cd16833">
    <property type="entry name" value="YfiH"/>
    <property type="match status" value="1"/>
</dbReference>
<dbReference type="GO" id="GO:0016787">
    <property type="term" value="F:hydrolase activity"/>
    <property type="evidence" value="ECO:0007669"/>
    <property type="project" value="UniProtKB-KW"/>
</dbReference>
<dbReference type="Gene3D" id="3.60.140.10">
    <property type="entry name" value="CNF1/YfiH-like putative cysteine hydrolases"/>
    <property type="match status" value="1"/>
</dbReference>
<dbReference type="STRING" id="1618550.UT39_C0008G0024"/>
<dbReference type="EMBL" id="LBWP01000008">
    <property type="protein sequence ID" value="KKR11391.1"/>
    <property type="molecule type" value="Genomic_DNA"/>
</dbReference>
<evidence type="ECO:0000256" key="5">
    <source>
        <dbReference type="ARBA" id="ARBA00022801"/>
    </source>
</evidence>
<evidence type="ECO:0000256" key="8">
    <source>
        <dbReference type="ARBA" id="ARBA00048968"/>
    </source>
</evidence>
<sequence>MYRIPQLSKYPKLFHVISDKSDGNMANAINGVIYDFDIVRKNRERFLRKVGVDIDKTTCMWVTHSDDIIEAPVEKLGISMKDYEHAVKVDGLITNKKGIYLFLLVADCLPIIIYDPVKEVVALVHAGWKGVDLEIAKKAVEKFRLLYKSDPKDLVVGIGPCVYKESFIKENPSQKDDTRWQNYLEEIEDNKYKVDLVGFTKQQLVDSEVAHENIFESGIDTAVDERFFSHVWEGNLPISQQGRFACVVGIT</sequence>
<comment type="catalytic activity">
    <reaction evidence="7">
        <text>adenosine + H2O + H(+) = inosine + NH4(+)</text>
        <dbReference type="Rhea" id="RHEA:24408"/>
        <dbReference type="ChEBI" id="CHEBI:15377"/>
        <dbReference type="ChEBI" id="CHEBI:15378"/>
        <dbReference type="ChEBI" id="CHEBI:16335"/>
        <dbReference type="ChEBI" id="CHEBI:17596"/>
        <dbReference type="ChEBI" id="CHEBI:28938"/>
        <dbReference type="EC" id="3.5.4.4"/>
    </reaction>
    <physiologicalReaction direction="left-to-right" evidence="7">
        <dbReference type="Rhea" id="RHEA:24409"/>
    </physiologicalReaction>
</comment>
<dbReference type="InterPro" id="IPR038371">
    <property type="entry name" value="Cu_polyphenol_OxRdtase_sf"/>
</dbReference>
<name>A0A0G0NEZ1_9BACT</name>
<evidence type="ECO:0000313" key="11">
    <source>
        <dbReference type="Proteomes" id="UP000034246"/>
    </source>
</evidence>
<comment type="similarity">
    <text evidence="2">Belongs to the purine nucleoside phosphorylase YfiH/LACC1 family.</text>
</comment>
<evidence type="ECO:0000256" key="9">
    <source>
        <dbReference type="ARBA" id="ARBA00049893"/>
    </source>
</evidence>
<evidence type="ECO:0000313" key="10">
    <source>
        <dbReference type="EMBL" id="KKR11391.1"/>
    </source>
</evidence>
<evidence type="ECO:0000256" key="7">
    <source>
        <dbReference type="ARBA" id="ARBA00047989"/>
    </source>
</evidence>